<dbReference type="Gene3D" id="3.40.50.80">
    <property type="entry name" value="Nucleotide-binding domain of ferredoxin-NADP reductase (FNR) module"/>
    <property type="match status" value="1"/>
</dbReference>
<gene>
    <name evidence="10" type="ORF">ACFQLX_14915</name>
</gene>
<dbReference type="PANTHER" id="PTHR47354:SF6">
    <property type="entry name" value="NADH OXIDOREDUCTASE HCR"/>
    <property type="match status" value="1"/>
</dbReference>
<evidence type="ECO:0000256" key="1">
    <source>
        <dbReference type="ARBA" id="ARBA00001974"/>
    </source>
</evidence>
<keyword evidence="7" id="KW-0408">Iron</keyword>
<dbReference type="EMBL" id="JBHSZO010000021">
    <property type="protein sequence ID" value="MFC7219452.1"/>
    <property type="molecule type" value="Genomic_DNA"/>
</dbReference>
<evidence type="ECO:0000256" key="8">
    <source>
        <dbReference type="ARBA" id="ARBA00023014"/>
    </source>
</evidence>
<dbReference type="Pfam" id="PF00111">
    <property type="entry name" value="Fer2"/>
    <property type="match status" value="1"/>
</dbReference>
<keyword evidence="3" id="KW-0001">2Fe-2S</keyword>
<evidence type="ECO:0000256" key="2">
    <source>
        <dbReference type="ARBA" id="ARBA00022630"/>
    </source>
</evidence>
<dbReference type="Gene3D" id="3.10.20.30">
    <property type="match status" value="1"/>
</dbReference>
<sequence>MLATPLLPGDYLDLVRPLGAGGRLHGRVLEVLPETPGAASLVIRPGRDWRRHRPGQYVRLGVEIDGVRHWRAYSLTSAPDRADGCLTVTVKAADDGLVSRHLVHRARPGELLLLEQAAGDFTLPARPPAKALLLAAGSGITPLAGLLRSSLHRLPDVVLIHTARTPQEAIFGAELRALHHQGRLRLIERHTATEGRLTPAEVTALVPDHAQRDVWACGPGPLLDALEEHRAAHGLGAAWHTERFRLAPAAVGEGGTVTFTRSNTRATTDGATPLLTAGEDAGVLMPYGCRMGVCFGCVAPLTQGAVRDLRDGRLTSAVPGERVPVQTCVSAAAGPCEIEL</sequence>
<feature type="domain" description="FAD-binding FR-type" evidence="9">
    <location>
        <begin position="21"/>
        <end position="124"/>
    </location>
</feature>
<dbReference type="InterPro" id="IPR017938">
    <property type="entry name" value="Riboflavin_synthase-like_b-brl"/>
</dbReference>
<evidence type="ECO:0000256" key="6">
    <source>
        <dbReference type="ARBA" id="ARBA00023002"/>
    </source>
</evidence>
<dbReference type="RefSeq" id="WP_386415304.1">
    <property type="nucleotide sequence ID" value="NZ_JBHSZO010000021.1"/>
</dbReference>
<evidence type="ECO:0000256" key="5">
    <source>
        <dbReference type="ARBA" id="ARBA00022827"/>
    </source>
</evidence>
<dbReference type="InterPro" id="IPR008333">
    <property type="entry name" value="Cbr1-like_FAD-bd_dom"/>
</dbReference>
<keyword evidence="2" id="KW-0285">Flavoprotein</keyword>
<dbReference type="InterPro" id="IPR050415">
    <property type="entry name" value="MRET"/>
</dbReference>
<keyword evidence="8" id="KW-0411">Iron-sulfur</keyword>
<dbReference type="PROSITE" id="PS51384">
    <property type="entry name" value="FAD_FR"/>
    <property type="match status" value="1"/>
</dbReference>
<evidence type="ECO:0000256" key="3">
    <source>
        <dbReference type="ARBA" id="ARBA00022714"/>
    </source>
</evidence>
<evidence type="ECO:0000259" key="9">
    <source>
        <dbReference type="PROSITE" id="PS51384"/>
    </source>
</evidence>
<evidence type="ECO:0000313" key="10">
    <source>
        <dbReference type="EMBL" id="MFC7219452.1"/>
    </source>
</evidence>
<dbReference type="Gene3D" id="2.40.30.10">
    <property type="entry name" value="Translation factors"/>
    <property type="match status" value="1"/>
</dbReference>
<dbReference type="Pfam" id="PF00970">
    <property type="entry name" value="FAD_binding_6"/>
    <property type="match status" value="1"/>
</dbReference>
<dbReference type="SUPFAM" id="SSF63380">
    <property type="entry name" value="Riboflavin synthase domain-like"/>
    <property type="match status" value="1"/>
</dbReference>
<evidence type="ECO:0000256" key="7">
    <source>
        <dbReference type="ARBA" id="ARBA00023004"/>
    </source>
</evidence>
<dbReference type="SUPFAM" id="SSF54292">
    <property type="entry name" value="2Fe-2S ferredoxin-like"/>
    <property type="match status" value="1"/>
</dbReference>
<dbReference type="CDD" id="cd00207">
    <property type="entry name" value="fer2"/>
    <property type="match status" value="1"/>
</dbReference>
<keyword evidence="5" id="KW-0274">FAD</keyword>
<evidence type="ECO:0000256" key="4">
    <source>
        <dbReference type="ARBA" id="ARBA00022723"/>
    </source>
</evidence>
<organism evidence="10 11">
    <name type="scientific">Streptomyces polyrhachis</name>
    <dbReference type="NCBI Taxonomy" id="1282885"/>
    <lineage>
        <taxon>Bacteria</taxon>
        <taxon>Bacillati</taxon>
        <taxon>Actinomycetota</taxon>
        <taxon>Actinomycetes</taxon>
        <taxon>Kitasatosporales</taxon>
        <taxon>Streptomycetaceae</taxon>
        <taxon>Streptomyces</taxon>
    </lineage>
</organism>
<dbReference type="CDD" id="cd06216">
    <property type="entry name" value="FNR_iron_sulfur_binding_2"/>
    <property type="match status" value="1"/>
</dbReference>
<evidence type="ECO:0000313" key="11">
    <source>
        <dbReference type="Proteomes" id="UP001596413"/>
    </source>
</evidence>
<keyword evidence="4" id="KW-0479">Metal-binding</keyword>
<dbReference type="InterPro" id="IPR001041">
    <property type="entry name" value="2Fe-2S_ferredoxin-type"/>
</dbReference>
<dbReference type="InterPro" id="IPR017927">
    <property type="entry name" value="FAD-bd_FR_type"/>
</dbReference>
<protein>
    <submittedName>
        <fullName evidence="10">Ferredoxin reductase</fullName>
    </submittedName>
</protein>
<dbReference type="Proteomes" id="UP001596413">
    <property type="component" value="Unassembled WGS sequence"/>
</dbReference>
<comment type="cofactor">
    <cofactor evidence="1">
        <name>FAD</name>
        <dbReference type="ChEBI" id="CHEBI:57692"/>
    </cofactor>
</comment>
<name>A0ABW2GIM4_9ACTN</name>
<dbReference type="SUPFAM" id="SSF52343">
    <property type="entry name" value="Ferredoxin reductase-like, C-terminal NADP-linked domain"/>
    <property type="match status" value="1"/>
</dbReference>
<dbReference type="InterPro" id="IPR036010">
    <property type="entry name" value="2Fe-2S_ferredoxin-like_sf"/>
</dbReference>
<comment type="caution">
    <text evidence="10">The sequence shown here is derived from an EMBL/GenBank/DDBJ whole genome shotgun (WGS) entry which is preliminary data.</text>
</comment>
<keyword evidence="6" id="KW-0560">Oxidoreductase</keyword>
<accession>A0ABW2GIM4</accession>
<dbReference type="InterPro" id="IPR039261">
    <property type="entry name" value="FNR_nucleotide-bd"/>
</dbReference>
<keyword evidence="11" id="KW-1185">Reference proteome</keyword>
<proteinExistence type="predicted"/>
<dbReference type="PANTHER" id="PTHR47354">
    <property type="entry name" value="NADH OXIDOREDUCTASE HCR"/>
    <property type="match status" value="1"/>
</dbReference>
<dbReference type="InterPro" id="IPR001433">
    <property type="entry name" value="OxRdtase_FAD/NAD-bd"/>
</dbReference>
<reference evidence="11" key="1">
    <citation type="journal article" date="2019" name="Int. J. Syst. Evol. Microbiol.">
        <title>The Global Catalogue of Microorganisms (GCM) 10K type strain sequencing project: providing services to taxonomists for standard genome sequencing and annotation.</title>
        <authorList>
            <consortium name="The Broad Institute Genomics Platform"/>
            <consortium name="The Broad Institute Genome Sequencing Center for Infectious Disease"/>
            <person name="Wu L."/>
            <person name="Ma J."/>
        </authorList>
    </citation>
    <scope>NUCLEOTIDE SEQUENCE [LARGE SCALE GENOMIC DNA]</scope>
    <source>
        <strain evidence="11">CGMCC 1.13681</strain>
    </source>
</reference>
<dbReference type="Pfam" id="PF00175">
    <property type="entry name" value="NAD_binding_1"/>
    <property type="match status" value="1"/>
</dbReference>
<dbReference type="InterPro" id="IPR012675">
    <property type="entry name" value="Beta-grasp_dom_sf"/>
</dbReference>